<reference evidence="2 3" key="1">
    <citation type="journal article" date="2016" name="Nat. Commun.">
        <title>Thousands of microbial genomes shed light on interconnected biogeochemical processes in an aquifer system.</title>
        <authorList>
            <person name="Anantharaman K."/>
            <person name="Brown C.T."/>
            <person name="Hug L.A."/>
            <person name="Sharon I."/>
            <person name="Castelle C.J."/>
            <person name="Probst A.J."/>
            <person name="Thomas B.C."/>
            <person name="Singh A."/>
            <person name="Wilkins M.J."/>
            <person name="Karaoz U."/>
            <person name="Brodie E.L."/>
            <person name="Williams K.H."/>
            <person name="Hubbard S.S."/>
            <person name="Banfield J.F."/>
        </authorList>
    </citation>
    <scope>NUCLEOTIDE SEQUENCE [LARGE SCALE GENOMIC DNA]</scope>
</reference>
<comment type="caution">
    <text evidence="2">The sequence shown here is derived from an EMBL/GenBank/DDBJ whole genome shotgun (WGS) entry which is preliminary data.</text>
</comment>
<keyword evidence="1" id="KW-0472">Membrane</keyword>
<proteinExistence type="predicted"/>
<keyword evidence="1" id="KW-1133">Transmembrane helix</keyword>
<dbReference type="Proteomes" id="UP000178367">
    <property type="component" value="Unassembled WGS sequence"/>
</dbReference>
<dbReference type="AlphaFoldDB" id="A0A1F5SJ72"/>
<gene>
    <name evidence="2" type="ORF">A2227_06440</name>
</gene>
<dbReference type="EMBL" id="MFGB01000014">
    <property type="protein sequence ID" value="OGF26735.1"/>
    <property type="molecule type" value="Genomic_DNA"/>
</dbReference>
<sequence length="160" mass="17644">MEIKRQMDPKKKKIIQAAAGVLIFLLVAVFTGFIVNYAQKSARDTQRLSDIAGLRFDLELFYHKYDKFPLAVLTAKKEDKEACSDNLCLDYVPADPLSGAAYAYTPCADPENVNCGENIGRPLSYMLIYTLETDSIGLFPGNHFASPKGVCADPSCLPAR</sequence>
<evidence type="ECO:0000313" key="2">
    <source>
        <dbReference type="EMBL" id="OGF26735.1"/>
    </source>
</evidence>
<keyword evidence="1" id="KW-0812">Transmembrane</keyword>
<protein>
    <recommendedName>
        <fullName evidence="4">Type II secretion system protein GspG C-terminal domain-containing protein</fullName>
    </recommendedName>
</protein>
<organism evidence="2 3">
    <name type="scientific">Candidatus Falkowbacteria bacterium RIFOXYA2_FULL_47_19</name>
    <dbReference type="NCBI Taxonomy" id="1797994"/>
    <lineage>
        <taxon>Bacteria</taxon>
        <taxon>Candidatus Falkowiibacteriota</taxon>
    </lineage>
</organism>
<name>A0A1F5SJ72_9BACT</name>
<evidence type="ECO:0000313" key="3">
    <source>
        <dbReference type="Proteomes" id="UP000178367"/>
    </source>
</evidence>
<feature type="transmembrane region" description="Helical" evidence="1">
    <location>
        <begin position="14"/>
        <end position="38"/>
    </location>
</feature>
<evidence type="ECO:0000256" key="1">
    <source>
        <dbReference type="SAM" id="Phobius"/>
    </source>
</evidence>
<dbReference type="STRING" id="1797994.A2227_06440"/>
<accession>A0A1F5SJ72</accession>
<evidence type="ECO:0008006" key="4">
    <source>
        <dbReference type="Google" id="ProtNLM"/>
    </source>
</evidence>